<evidence type="ECO:0000256" key="1">
    <source>
        <dbReference type="ARBA" id="ARBA00022729"/>
    </source>
</evidence>
<evidence type="ECO:0000259" key="3">
    <source>
        <dbReference type="Pfam" id="PF09699"/>
    </source>
</evidence>
<feature type="signal peptide" evidence="2">
    <location>
        <begin position="1"/>
        <end position="23"/>
    </location>
</feature>
<gene>
    <name evidence="4" type="ORF">EDE15_2437</name>
</gene>
<organism evidence="4 5">
    <name type="scientific">Edaphobacter aggregans</name>
    <dbReference type="NCBI Taxonomy" id="570835"/>
    <lineage>
        <taxon>Bacteria</taxon>
        <taxon>Pseudomonadati</taxon>
        <taxon>Acidobacteriota</taxon>
        <taxon>Terriglobia</taxon>
        <taxon>Terriglobales</taxon>
        <taxon>Acidobacteriaceae</taxon>
        <taxon>Edaphobacter</taxon>
    </lineage>
</organism>
<dbReference type="EMBL" id="RSDW01000001">
    <property type="protein sequence ID" value="RSL16910.1"/>
    <property type="molecule type" value="Genomic_DNA"/>
</dbReference>
<accession>A0A3R9R379</accession>
<dbReference type="NCBIfam" id="TIGR01905">
    <property type="entry name" value="paired_CXXCH_1"/>
    <property type="match status" value="1"/>
</dbReference>
<dbReference type="RefSeq" id="WP_125485462.1">
    <property type="nucleotide sequence ID" value="NZ_RSDW01000001.1"/>
</dbReference>
<dbReference type="OrthoDB" id="9814800at2"/>
<dbReference type="Proteomes" id="UP000269669">
    <property type="component" value="Unassembled WGS sequence"/>
</dbReference>
<proteinExistence type="predicted"/>
<dbReference type="Gene3D" id="1.10.1130.10">
    <property type="entry name" value="Flavocytochrome C3, Chain A"/>
    <property type="match status" value="2"/>
</dbReference>
<dbReference type="PANTHER" id="PTHR35038">
    <property type="entry name" value="DISSIMILATORY SULFITE REDUCTASE SIRA"/>
    <property type="match status" value="1"/>
</dbReference>
<evidence type="ECO:0000313" key="5">
    <source>
        <dbReference type="Proteomes" id="UP000269669"/>
    </source>
</evidence>
<comment type="caution">
    <text evidence="4">The sequence shown here is derived from an EMBL/GenBank/DDBJ whole genome shotgun (WGS) entry which is preliminary data.</text>
</comment>
<feature type="domain" description="Doubled CXXCH motif" evidence="3">
    <location>
        <begin position="285"/>
        <end position="314"/>
    </location>
</feature>
<reference evidence="4 5" key="1">
    <citation type="submission" date="2018-12" db="EMBL/GenBank/DDBJ databases">
        <title>Sequencing of bacterial isolates from soil warming experiment in Harvard Forest, Massachusetts, USA.</title>
        <authorList>
            <person name="Deangelis K."/>
        </authorList>
    </citation>
    <scope>NUCLEOTIDE SEQUENCE [LARGE SCALE GENOMIC DNA]</scope>
    <source>
        <strain evidence="4 5">EB153</strain>
    </source>
</reference>
<dbReference type="Pfam" id="PF09699">
    <property type="entry name" value="Paired_CXXCH_1"/>
    <property type="match status" value="1"/>
</dbReference>
<feature type="chain" id="PRO_5018772446" evidence="2">
    <location>
        <begin position="24"/>
        <end position="409"/>
    </location>
</feature>
<keyword evidence="1 2" id="KW-0732">Signal</keyword>
<sequence>MAHSLLIAVIAAFLWTSDPPAPAPSTAGAHFVGSKQCESCHAETYASWRQTRMANVVQDPKLHPEAVLGDFTHPDPNVTFTLDQVAFTYGSRWKQRYFTLIGDDYYVLPAQWDVAKKKWLPYHVADGTDWWTAHYPSDNMQRPTGPLCDGCHSVNYNIATKKVTEWNVGCEKCHGPGSEHVAHPTKSNIVNPARLDVVRANDTCIQCHSQGRPKSNPIPDASGVAKYYDWPVGYLPGQRLADIWTFEEHKLGTADFYYWHDGTARKNRMQGNDYVQSLMAHRDIRCSDCHNVHSAKHPSNLVDEVNDLCMNCHMHRFVAGPGTTQTIVEHTHHAANSPASQCTACHMPKIQVTIPGTFVAAHTFKFISPKMTQQFNMPNACNQCHQDKDAAWSLKQLATWQTVSPWSLQ</sequence>
<dbReference type="InterPro" id="IPR051829">
    <property type="entry name" value="Multiheme_Cytochr_ET"/>
</dbReference>
<evidence type="ECO:0000256" key="2">
    <source>
        <dbReference type="SAM" id="SignalP"/>
    </source>
</evidence>
<dbReference type="AlphaFoldDB" id="A0A3R9R379"/>
<protein>
    <submittedName>
        <fullName evidence="4">Putative CXXCH cytochrome family protein</fullName>
    </submittedName>
</protein>
<dbReference type="InterPro" id="IPR036280">
    <property type="entry name" value="Multihaem_cyt_sf"/>
</dbReference>
<dbReference type="InterPro" id="IPR010177">
    <property type="entry name" value="Paired_CXXCH_1"/>
</dbReference>
<name>A0A3R9R379_9BACT</name>
<dbReference type="PANTHER" id="PTHR35038:SF8">
    <property type="entry name" value="C-TYPE POLYHEME CYTOCHROME OMCC"/>
    <property type="match status" value="1"/>
</dbReference>
<keyword evidence="5" id="KW-1185">Reference proteome</keyword>
<dbReference type="Gene3D" id="3.90.10.10">
    <property type="entry name" value="Cytochrome C3"/>
    <property type="match status" value="1"/>
</dbReference>
<evidence type="ECO:0000313" key="4">
    <source>
        <dbReference type="EMBL" id="RSL16910.1"/>
    </source>
</evidence>
<dbReference type="SUPFAM" id="SSF48695">
    <property type="entry name" value="Multiheme cytochromes"/>
    <property type="match status" value="1"/>
</dbReference>